<accession>A0A5B8WBF3</accession>
<dbReference type="GO" id="GO:0030246">
    <property type="term" value="F:carbohydrate binding"/>
    <property type="evidence" value="ECO:0007669"/>
    <property type="project" value="InterPro"/>
</dbReference>
<protein>
    <submittedName>
        <fullName evidence="2">Carbohydrate-binding protein</fullName>
    </submittedName>
</protein>
<dbReference type="SUPFAM" id="SSF49785">
    <property type="entry name" value="Galactose-binding domain-like"/>
    <property type="match status" value="1"/>
</dbReference>
<proteinExistence type="predicted"/>
<evidence type="ECO:0000259" key="1">
    <source>
        <dbReference type="PROSITE" id="PS51175"/>
    </source>
</evidence>
<dbReference type="CDD" id="cd04080">
    <property type="entry name" value="CBM6_cellulase-like"/>
    <property type="match status" value="1"/>
</dbReference>
<dbReference type="KEGG" id="mgk:FSB76_29675"/>
<gene>
    <name evidence="2" type="ORF">FSB76_29675</name>
</gene>
<feature type="domain" description="CBM6" evidence="1">
    <location>
        <begin position="55"/>
        <end position="184"/>
    </location>
</feature>
<name>A0A5B8WBF3_9SPHI</name>
<reference evidence="2 3" key="1">
    <citation type="journal article" date="2013" name="J. Microbiol.">
        <title>Mucilaginibacter ginsenosidivorax sp. nov., with ginsenoside converting activity isolated from sediment.</title>
        <authorList>
            <person name="Kim J.K."/>
            <person name="Choi T.E."/>
            <person name="Liu Q.M."/>
            <person name="Park H.Y."/>
            <person name="Yi T.H."/>
            <person name="Yoon M.H."/>
            <person name="Kim S.C."/>
            <person name="Im W.T."/>
        </authorList>
    </citation>
    <scope>NUCLEOTIDE SEQUENCE [LARGE SCALE GENOMIC DNA]</scope>
    <source>
        <strain evidence="2 3">KHI28</strain>
    </source>
</reference>
<dbReference type="InterPro" id="IPR008979">
    <property type="entry name" value="Galactose-bd-like_sf"/>
</dbReference>
<dbReference type="OrthoDB" id="792783at2"/>
<evidence type="ECO:0000313" key="3">
    <source>
        <dbReference type="Proteomes" id="UP000321362"/>
    </source>
</evidence>
<organism evidence="2 3">
    <name type="scientific">Mucilaginibacter ginsenosidivorax</name>
    <dbReference type="NCBI Taxonomy" id="862126"/>
    <lineage>
        <taxon>Bacteria</taxon>
        <taxon>Pseudomonadati</taxon>
        <taxon>Bacteroidota</taxon>
        <taxon>Sphingobacteriia</taxon>
        <taxon>Sphingobacteriales</taxon>
        <taxon>Sphingobacteriaceae</taxon>
        <taxon>Mucilaginibacter</taxon>
    </lineage>
</organism>
<dbReference type="Gene3D" id="2.60.120.260">
    <property type="entry name" value="Galactose-binding domain-like"/>
    <property type="match status" value="1"/>
</dbReference>
<dbReference type="Proteomes" id="UP000321362">
    <property type="component" value="Chromosome"/>
</dbReference>
<sequence>MQKLPGRLECEFYNTGGEGVAYHDSDSTNNGSGRLNPANGTFLNEFRMQEGVDISYTKAHDHIDDNPYNKVPRDMNKFYVGWTQPGEWINYTVKVSKSGTYTIGVLYTSNGDGAISIDVDGKDATAPMKIASTHDNQDTTAWRQWHHWNASDSIGSITLTKGIHVLKLHIVANGNMNLDYLNFK</sequence>
<dbReference type="Pfam" id="PF03422">
    <property type="entry name" value="CBM_6"/>
    <property type="match status" value="1"/>
</dbReference>
<dbReference type="AlphaFoldDB" id="A0A5B8WBF3"/>
<evidence type="ECO:0000313" key="2">
    <source>
        <dbReference type="EMBL" id="QEC80637.1"/>
    </source>
</evidence>
<dbReference type="PROSITE" id="PS51175">
    <property type="entry name" value="CBM6"/>
    <property type="match status" value="1"/>
</dbReference>
<dbReference type="InterPro" id="IPR005084">
    <property type="entry name" value="CBM6"/>
</dbReference>
<dbReference type="EMBL" id="CP042437">
    <property type="protein sequence ID" value="QEC80637.1"/>
    <property type="molecule type" value="Genomic_DNA"/>
</dbReference>
<keyword evidence="3" id="KW-1185">Reference proteome</keyword>